<sequence>MSQTPPAPGTELESAIAEHLQRERTQPVGHPDGYVPRVAAISARFDPALTQVAMAYFGVQFRGDEIPSAASDALRELDADPGEHAPVHAINAQYVDEAGFTNLVAIRYWADVTAYDAWKAARPAWTDPSRASDGVGFFSEVITPSADRFETVFSEGDELEGIGAGVGWPSGPIREHGYWGSARDRFAVSQTDSLEPSGDLQIERDGDVLVVAPLGNLALIQSGQDWSGMPQDRQRVYLEEAEPALRVAMDYLRDDGAEIGCIANRYMTVLDRDGQPRQRRFGLSWWRDLRELEKWAAGHPTHVAVFKAAMPVMMDPDPNARIWLYHEVSVVPADQQEFRYLNCHDRTGMLGVTRL</sequence>
<proteinExistence type="inferred from homology"/>
<evidence type="ECO:0000256" key="1">
    <source>
        <dbReference type="ARBA" id="ARBA00001970"/>
    </source>
</evidence>
<keyword evidence="2" id="KW-0349">Heme</keyword>
<comment type="similarity">
    <text evidence="6">Belongs to the heme-containing dehydratase family.</text>
</comment>
<evidence type="ECO:0000256" key="3">
    <source>
        <dbReference type="ARBA" id="ARBA00022723"/>
    </source>
</evidence>
<evidence type="ECO:0000313" key="7">
    <source>
        <dbReference type="EMBL" id="QHC01317.1"/>
    </source>
</evidence>
<evidence type="ECO:0000256" key="5">
    <source>
        <dbReference type="ARBA" id="ARBA00023239"/>
    </source>
</evidence>
<dbReference type="InParanoid" id="A0A7L4YRX6"/>
<evidence type="ECO:0000256" key="4">
    <source>
        <dbReference type="ARBA" id="ARBA00023004"/>
    </source>
</evidence>
<dbReference type="Pfam" id="PF13816">
    <property type="entry name" value="Dehydratase_hem"/>
    <property type="match status" value="1"/>
</dbReference>
<dbReference type="AlphaFoldDB" id="A0A7L4YRX6"/>
<evidence type="ECO:0000256" key="6">
    <source>
        <dbReference type="ARBA" id="ARBA00034312"/>
    </source>
</evidence>
<dbReference type="KEGG" id="eke:EK0264_14185"/>
<keyword evidence="5" id="KW-0456">Lyase</keyword>
<evidence type="ECO:0000256" key="2">
    <source>
        <dbReference type="ARBA" id="ARBA00022617"/>
    </source>
</evidence>
<name>A0A7L4YRX6_9ACTN</name>
<dbReference type="RefSeq" id="WP_159546454.1">
    <property type="nucleotide sequence ID" value="NZ_CP047156.1"/>
</dbReference>
<dbReference type="EMBL" id="CP047156">
    <property type="protein sequence ID" value="QHC01317.1"/>
    <property type="molecule type" value="Genomic_DNA"/>
</dbReference>
<dbReference type="Proteomes" id="UP000463857">
    <property type="component" value="Chromosome"/>
</dbReference>
<accession>A0A7L4YRX6</accession>
<reference evidence="7 8" key="1">
    <citation type="journal article" date="2018" name="Int. J. Syst. Evol. Microbiol.">
        <title>Epidermidibacterium keratini gen. nov., sp. nov., a member of the family Sporichthyaceae, isolated from keratin epidermis.</title>
        <authorList>
            <person name="Lee D.G."/>
            <person name="Trujillo M.E."/>
            <person name="Kang S."/>
            <person name="Nam J.J."/>
            <person name="Kim Y.J."/>
        </authorList>
    </citation>
    <scope>NUCLEOTIDE SEQUENCE [LARGE SCALE GENOMIC DNA]</scope>
    <source>
        <strain evidence="7 8">EPI-7</strain>
    </source>
</reference>
<dbReference type="InterPro" id="IPR025702">
    <property type="entry name" value="OXD"/>
</dbReference>
<dbReference type="GO" id="GO:0016829">
    <property type="term" value="F:lyase activity"/>
    <property type="evidence" value="ECO:0007669"/>
    <property type="project" value="UniProtKB-KW"/>
</dbReference>
<organism evidence="7 8">
    <name type="scientific">Epidermidibacterium keratini</name>
    <dbReference type="NCBI Taxonomy" id="1891644"/>
    <lineage>
        <taxon>Bacteria</taxon>
        <taxon>Bacillati</taxon>
        <taxon>Actinomycetota</taxon>
        <taxon>Actinomycetes</taxon>
        <taxon>Sporichthyales</taxon>
        <taxon>Sporichthyaceae</taxon>
        <taxon>Epidermidibacterium</taxon>
    </lineage>
</organism>
<keyword evidence="3" id="KW-0479">Metal-binding</keyword>
<dbReference type="GO" id="GO:0046872">
    <property type="term" value="F:metal ion binding"/>
    <property type="evidence" value="ECO:0007669"/>
    <property type="project" value="UniProtKB-KW"/>
</dbReference>
<protein>
    <submittedName>
        <fullName evidence="7">Phenylacetaldoxime dehydratase</fullName>
    </submittedName>
</protein>
<keyword evidence="4" id="KW-0408">Iron</keyword>
<dbReference type="OrthoDB" id="3807625at2"/>
<gene>
    <name evidence="7" type="ORF">EK0264_14185</name>
</gene>
<comment type="cofactor">
    <cofactor evidence="1">
        <name>heme b</name>
        <dbReference type="ChEBI" id="CHEBI:60344"/>
    </cofactor>
</comment>
<keyword evidence="8" id="KW-1185">Reference proteome</keyword>
<evidence type="ECO:0000313" key="8">
    <source>
        <dbReference type="Proteomes" id="UP000463857"/>
    </source>
</evidence>